<feature type="domain" description="F5/8 type C" evidence="2">
    <location>
        <begin position="515"/>
        <end position="659"/>
    </location>
</feature>
<dbReference type="RefSeq" id="XP_020912740.2">
    <property type="nucleotide sequence ID" value="XM_021057081.2"/>
</dbReference>
<feature type="domain" description="F5/8 type C" evidence="2">
    <location>
        <begin position="818"/>
        <end position="972"/>
    </location>
</feature>
<dbReference type="SMART" id="SM00231">
    <property type="entry name" value="FA58C"/>
    <property type="match status" value="8"/>
</dbReference>
<feature type="domain" description="F5/8 type C" evidence="2">
    <location>
        <begin position="975"/>
        <end position="1118"/>
    </location>
</feature>
<name>A0A913Y0C9_EXADI</name>
<feature type="domain" description="F5/8 type C" evidence="2">
    <location>
        <begin position="1119"/>
        <end position="1267"/>
    </location>
</feature>
<sequence>MDLKHTKFVFHAINVAVLLVLFVPCVLSSECRTSYRQYVSLYSSSRHTSSCQAKEAYLNNEETYCKGWCVLRSDDDWLQVKFKGDVLITKISTKGSGKYGGNVKSYYLSFSVDETDWWDYMIDGQLKVFNGNMGDRNTAVQHDLVVPVRATFIRFNPIDSLGKYTCLRVAVWGCSACGEPLGIEDGRVPDSAMTSTKPSLDTFEPYRARLNQNLGNGSWCSKKIDIEDHLRIDLGQEYIINKIATEGGPFSIKKVFVNKTAPCNSTDPNLRNITGPNNTVISCYVPELVSKGAWVEKYMIDYSLDGVVWRSYGSYGYKNREFFGVEEYPGKKIQIIFPTVRARHVAIKPTKCKHNQCLRLELYGCEACREQLGISYGRVPNDRMTASSSSGPNMPWNARLKNPQKAWCSKNSDSSPFLQVDLAITHKIVSIETEGFPLQSSWVKQYKVRYSVNGDEWFFHEENGITKVFTGNSDAETVKNNTFSPPIYAVFVRVIPKNWNGNSACMRIELHGCPVASDPLGLESKEVTLLTANTWHSRAEAHRAGLRSSDGWSASVYTPPKFTFLQVDFGPSRAIITGIATQCSKNWHCTQKYTLRYSDLRLHWTTYVENGKTRVFDGNNITYPILRHNFRNNITARYLMLVVKQTNQRIGVRMELYGQKVCENPLGMANGLIKNNYILASSIKDGFKPWKARLHGPEAWCAKKMDYREYILIHLIKVHRLTAIEIQGYHKNDTYIAYIKEIYISYWDERSFWTWYLLGSSSAAKIIATNLETGNLPVFIPLHPREIVTRQIRIHPRTGVRDACMRLEIYGCLQESPCSSPVGMKSHRIPAESIAASSVLGDEYRPTNGRLGTNTGFGAWCAAIQNDQQFLLIDLGFVYKITGIATQGKYVLSADDLGFAGVQSYKVDYSQYGIHYSSVTDPNGTPKIFLGNGSQNVTATHTLDKAFKGRFVKFRPLTWHTKVCMRVELYGCKDCFSPLGMEDGRIPNNHILGNHWSNHADPNRGRFNHPGYRYGYTYLFDDLSFIEVQFPDKSKYVSAVAVEGTESGAITAYTVSYSPNGADWLDYKENGETKVFAGPFDRFMVKMNVFAYSIKLKHIKLHFVQMYLNALIRLELFGCSECTDAVGLHSRHLFPDGNFSASSTDTTGKHYAYNARLGYNGGWCPKTANSQYLEINFGKAIRICQIAFQGNPVTKEWTRQVRTFYRNDDDGWNMIFTRSGLSDININTDDTSIVRIYYKFPVKATQVKFYTIAWHYRSCLRVEIYKCQDCPNVLD</sequence>
<evidence type="ECO:0000259" key="2">
    <source>
        <dbReference type="PROSITE" id="PS50022"/>
    </source>
</evidence>
<dbReference type="KEGG" id="epa:110250447"/>
<dbReference type="CDD" id="cd00057">
    <property type="entry name" value="FA58C"/>
    <property type="match status" value="4"/>
</dbReference>
<dbReference type="InterPro" id="IPR008979">
    <property type="entry name" value="Galactose-bd-like_sf"/>
</dbReference>
<reference evidence="3" key="1">
    <citation type="submission" date="2022-11" db="UniProtKB">
        <authorList>
            <consortium name="EnsemblMetazoa"/>
        </authorList>
    </citation>
    <scope>IDENTIFICATION</scope>
</reference>
<dbReference type="GeneID" id="110250447"/>
<evidence type="ECO:0000313" key="3">
    <source>
        <dbReference type="EnsemblMetazoa" id="XP_020912740.2"/>
    </source>
</evidence>
<dbReference type="SUPFAM" id="SSF49785">
    <property type="entry name" value="Galactose-binding domain-like"/>
    <property type="match status" value="8"/>
</dbReference>
<dbReference type="OrthoDB" id="6071166at2759"/>
<feature type="domain" description="F5/8 type C" evidence="2">
    <location>
        <begin position="25"/>
        <end position="174"/>
    </location>
</feature>
<protein>
    <recommendedName>
        <fullName evidence="2">F5/8 type C domain-containing protein</fullName>
    </recommendedName>
</protein>
<accession>A0A913Y0C9</accession>
<feature type="chain" id="PRO_5037171874" description="F5/8 type C domain-containing protein" evidence="1">
    <location>
        <begin position="29"/>
        <end position="1275"/>
    </location>
</feature>
<evidence type="ECO:0000256" key="1">
    <source>
        <dbReference type="SAM" id="SignalP"/>
    </source>
</evidence>
<dbReference type="EnsemblMetazoa" id="XM_021057081.2">
    <property type="protein sequence ID" value="XP_020912740.2"/>
    <property type="gene ID" value="LOC110250447"/>
</dbReference>
<evidence type="ECO:0000313" key="4">
    <source>
        <dbReference type="Proteomes" id="UP000887567"/>
    </source>
</evidence>
<keyword evidence="4" id="KW-1185">Reference proteome</keyword>
<dbReference type="PROSITE" id="PS01285">
    <property type="entry name" value="FA58C_1"/>
    <property type="match status" value="1"/>
</dbReference>
<organism evidence="3 4">
    <name type="scientific">Exaiptasia diaphana</name>
    <name type="common">Tropical sea anemone</name>
    <name type="synonym">Aiptasia pulchella</name>
    <dbReference type="NCBI Taxonomy" id="2652724"/>
    <lineage>
        <taxon>Eukaryota</taxon>
        <taxon>Metazoa</taxon>
        <taxon>Cnidaria</taxon>
        <taxon>Anthozoa</taxon>
        <taxon>Hexacorallia</taxon>
        <taxon>Actiniaria</taxon>
        <taxon>Aiptasiidae</taxon>
        <taxon>Exaiptasia</taxon>
    </lineage>
</organism>
<proteinExistence type="predicted"/>
<feature type="domain" description="F5/8 type C" evidence="2">
    <location>
        <begin position="177"/>
        <end position="365"/>
    </location>
</feature>
<dbReference type="InterPro" id="IPR000421">
    <property type="entry name" value="FA58C"/>
</dbReference>
<keyword evidence="1" id="KW-0732">Signal</keyword>
<dbReference type="PANTHER" id="PTHR24543:SF291">
    <property type="entry name" value="SMOKE ALARM, ISOFORM D"/>
    <property type="match status" value="1"/>
</dbReference>
<dbReference type="AlphaFoldDB" id="A0A913Y0C9"/>
<dbReference type="Gene3D" id="2.60.120.260">
    <property type="entry name" value="Galactose-binding domain-like"/>
    <property type="match status" value="8"/>
</dbReference>
<dbReference type="Pfam" id="PF00754">
    <property type="entry name" value="F5_F8_type_C"/>
    <property type="match status" value="6"/>
</dbReference>
<dbReference type="Proteomes" id="UP000887567">
    <property type="component" value="Unplaced"/>
</dbReference>
<dbReference type="PROSITE" id="PS01286">
    <property type="entry name" value="FA58C_2"/>
    <property type="match status" value="4"/>
</dbReference>
<feature type="signal peptide" evidence="1">
    <location>
        <begin position="1"/>
        <end position="28"/>
    </location>
</feature>
<dbReference type="PANTHER" id="PTHR24543">
    <property type="entry name" value="MULTICOPPER OXIDASE-RELATED"/>
    <property type="match status" value="1"/>
</dbReference>
<dbReference type="FunFam" id="2.60.120.260:FF:000016">
    <property type="entry name" value="Contactin-associated protein-like 4 isoform 1"/>
    <property type="match status" value="1"/>
</dbReference>
<feature type="domain" description="F5/8 type C" evidence="2">
    <location>
        <begin position="368"/>
        <end position="513"/>
    </location>
</feature>
<dbReference type="PROSITE" id="PS50022">
    <property type="entry name" value="FA58C_3"/>
    <property type="match status" value="8"/>
</dbReference>
<feature type="domain" description="F5/8 type C" evidence="2">
    <location>
        <begin position="662"/>
        <end position="812"/>
    </location>
</feature>